<dbReference type="Pfam" id="PF00440">
    <property type="entry name" value="TetR_N"/>
    <property type="match status" value="1"/>
</dbReference>
<dbReference type="InterPro" id="IPR050624">
    <property type="entry name" value="HTH-type_Tx_Regulator"/>
</dbReference>
<dbReference type="STRING" id="1561.NPD11_1148"/>
<dbReference type="PRINTS" id="PR00455">
    <property type="entry name" value="HTHTETR"/>
</dbReference>
<dbReference type="eggNOG" id="COG1309">
    <property type="taxonomic scope" value="Bacteria"/>
</dbReference>
<dbReference type="InterPro" id="IPR001647">
    <property type="entry name" value="HTH_TetR"/>
</dbReference>
<dbReference type="HOGENOM" id="CLU_104512_1_0_9"/>
<dbReference type="Proteomes" id="UP000030635">
    <property type="component" value="Chromosome"/>
</dbReference>
<evidence type="ECO:0000259" key="3">
    <source>
        <dbReference type="PROSITE" id="PS50977"/>
    </source>
</evidence>
<dbReference type="EMBL" id="CP006905">
    <property type="protein sequence ID" value="AIY84076.1"/>
    <property type="molecule type" value="Genomic_DNA"/>
</dbReference>
<gene>
    <name evidence="4" type="ORF">U729_1868</name>
</gene>
<dbReference type="InterPro" id="IPR023772">
    <property type="entry name" value="DNA-bd_HTH_TetR-type_CS"/>
</dbReference>
<evidence type="ECO:0000313" key="4">
    <source>
        <dbReference type="EMBL" id="AIY84076.1"/>
    </source>
</evidence>
<dbReference type="InterPro" id="IPR009057">
    <property type="entry name" value="Homeodomain-like_sf"/>
</dbReference>
<feature type="domain" description="HTH tetR-type" evidence="3">
    <location>
        <begin position="6"/>
        <end position="66"/>
    </location>
</feature>
<name>A0A0A7FYX8_9CLOT</name>
<protein>
    <submittedName>
        <fullName evidence="4">Bacterial regulatory s, tetR family protein</fullName>
    </submittedName>
</protein>
<keyword evidence="5" id="KW-1185">Reference proteome</keyword>
<dbReference type="PROSITE" id="PS01081">
    <property type="entry name" value="HTH_TETR_1"/>
    <property type="match status" value="1"/>
</dbReference>
<dbReference type="PANTHER" id="PTHR43479">
    <property type="entry name" value="ACREF/ENVCD OPERON REPRESSOR-RELATED"/>
    <property type="match status" value="1"/>
</dbReference>
<sequence>MPKILENPRDKILTEARAMIKEHGYEKLSMRKLAKACDIGIGTLYNYFKNKHSIVIEIVRIDWEVSLNRLERVTEFSGTFEEKMKFIYDELENYLYNHIDIFILLYNEEKTKPNHFNNNIFGSLYVLTDEIIDYHKENGELKINLDTRNLSKFIVSNMITIIKSHAFSFDDLMCILIKK</sequence>
<dbReference type="PROSITE" id="PS50977">
    <property type="entry name" value="HTH_TETR_2"/>
    <property type="match status" value="1"/>
</dbReference>
<reference evidence="4 5" key="1">
    <citation type="journal article" date="2015" name="Infect. Genet. Evol.">
        <title>Genomic sequences of six botulinum neurotoxin-producing strains representing three clostridial species illustrate the mobility and diversity of botulinum neurotoxin genes.</title>
        <authorList>
            <person name="Smith T.J."/>
            <person name="Hill K.K."/>
            <person name="Xie G."/>
            <person name="Foley B.T."/>
            <person name="Williamson C.H."/>
            <person name="Foster J.T."/>
            <person name="Johnson S.L."/>
            <person name="Chertkov O."/>
            <person name="Teshima H."/>
            <person name="Gibbons H.S."/>
            <person name="Johnsky L.A."/>
            <person name="Karavis M.A."/>
            <person name="Smith L.A."/>
        </authorList>
    </citation>
    <scope>NUCLEOTIDE SEQUENCE [LARGE SCALE GENOMIC DNA]</scope>
    <source>
        <strain evidence="4 5">Sullivan</strain>
    </source>
</reference>
<dbReference type="RefSeq" id="WP_039314049.1">
    <property type="nucleotide sequence ID" value="NZ_CP006905.1"/>
</dbReference>
<dbReference type="GO" id="GO:0003677">
    <property type="term" value="F:DNA binding"/>
    <property type="evidence" value="ECO:0007669"/>
    <property type="project" value="UniProtKB-UniRule"/>
</dbReference>
<evidence type="ECO:0000313" key="5">
    <source>
        <dbReference type="Proteomes" id="UP000030635"/>
    </source>
</evidence>
<accession>A0A0A7FYX8</accession>
<dbReference type="SUPFAM" id="SSF46689">
    <property type="entry name" value="Homeodomain-like"/>
    <property type="match status" value="1"/>
</dbReference>
<organism evidence="4 5">
    <name type="scientific">Clostridium baratii str. Sullivan</name>
    <dbReference type="NCBI Taxonomy" id="1415775"/>
    <lineage>
        <taxon>Bacteria</taxon>
        <taxon>Bacillati</taxon>
        <taxon>Bacillota</taxon>
        <taxon>Clostridia</taxon>
        <taxon>Eubacteriales</taxon>
        <taxon>Clostridiaceae</taxon>
        <taxon>Clostridium</taxon>
    </lineage>
</organism>
<dbReference type="PANTHER" id="PTHR43479:SF11">
    <property type="entry name" value="ACREF_ENVCD OPERON REPRESSOR-RELATED"/>
    <property type="match status" value="1"/>
</dbReference>
<feature type="DNA-binding region" description="H-T-H motif" evidence="2">
    <location>
        <begin position="29"/>
        <end position="48"/>
    </location>
</feature>
<proteinExistence type="predicted"/>
<dbReference type="Gene3D" id="1.10.357.10">
    <property type="entry name" value="Tetracycline Repressor, domain 2"/>
    <property type="match status" value="1"/>
</dbReference>
<dbReference type="OrthoDB" id="9812993at2"/>
<evidence type="ECO:0000256" key="2">
    <source>
        <dbReference type="PROSITE-ProRule" id="PRU00335"/>
    </source>
</evidence>
<dbReference type="KEGG" id="cbv:U729_1868"/>
<keyword evidence="1 2" id="KW-0238">DNA-binding</keyword>
<dbReference type="AlphaFoldDB" id="A0A0A7FYX8"/>
<evidence type="ECO:0000256" key="1">
    <source>
        <dbReference type="ARBA" id="ARBA00023125"/>
    </source>
</evidence>